<evidence type="ECO:0000256" key="1">
    <source>
        <dbReference type="SAM" id="Phobius"/>
    </source>
</evidence>
<sequence>MRNFLAVILAIIAGVTASVGLVAWQLNSVIHEPEPVQDILGSGEAAEEFKASVPDALGSMAADSTGVGLIDDAVGEAVSAAAGEITAHEDFDQAWSESLELTRTGWVEDIASLRDRMEAGEPIADNATDAQLQLQLDPVAQVSVSMLEDTIREATADLPGASENSVSLNTDPDLTVNTSVPPVTMLTAEQVVLAEELITLWPILLVIVGIVFLMALLVASSGSRWISWLVTGLVIAVVGVFSKFGFSAMQNSILEDDGDAAYLSLLRPFLRAVQDWADPQILILIAIGVGIALLGILGGFISSNQRSRRQLR</sequence>
<dbReference type="EMBL" id="BAAAMN010000051">
    <property type="protein sequence ID" value="GAA2044042.1"/>
    <property type="molecule type" value="Genomic_DNA"/>
</dbReference>
<keyword evidence="3" id="KW-1185">Reference proteome</keyword>
<dbReference type="RefSeq" id="WP_343959456.1">
    <property type="nucleotide sequence ID" value="NZ_BAAAMN010000051.1"/>
</dbReference>
<keyword evidence="1" id="KW-1133">Transmembrane helix</keyword>
<keyword evidence="1" id="KW-0472">Membrane</keyword>
<comment type="caution">
    <text evidence="2">The sequence shown here is derived from an EMBL/GenBank/DDBJ whole genome shotgun (WGS) entry which is preliminary data.</text>
</comment>
<protein>
    <submittedName>
        <fullName evidence="2">Uncharacterized protein</fullName>
    </submittedName>
</protein>
<evidence type="ECO:0000313" key="3">
    <source>
        <dbReference type="Proteomes" id="UP001501461"/>
    </source>
</evidence>
<reference evidence="3" key="1">
    <citation type="journal article" date="2019" name="Int. J. Syst. Evol. Microbiol.">
        <title>The Global Catalogue of Microorganisms (GCM) 10K type strain sequencing project: providing services to taxonomists for standard genome sequencing and annotation.</title>
        <authorList>
            <consortium name="The Broad Institute Genomics Platform"/>
            <consortium name="The Broad Institute Genome Sequencing Center for Infectious Disease"/>
            <person name="Wu L."/>
            <person name="Ma J."/>
        </authorList>
    </citation>
    <scope>NUCLEOTIDE SEQUENCE [LARGE SCALE GENOMIC DNA]</scope>
    <source>
        <strain evidence="3">JCM 13595</strain>
    </source>
</reference>
<dbReference type="Proteomes" id="UP001501461">
    <property type="component" value="Unassembled WGS sequence"/>
</dbReference>
<feature type="transmembrane region" description="Helical" evidence="1">
    <location>
        <begin position="226"/>
        <end position="246"/>
    </location>
</feature>
<proteinExistence type="predicted"/>
<name>A0ABP5GDN8_9MICC</name>
<keyword evidence="1" id="KW-0812">Transmembrane</keyword>
<organism evidence="2 3">
    <name type="scientific">Yaniella flava</name>
    <dbReference type="NCBI Taxonomy" id="287930"/>
    <lineage>
        <taxon>Bacteria</taxon>
        <taxon>Bacillati</taxon>
        <taxon>Actinomycetota</taxon>
        <taxon>Actinomycetes</taxon>
        <taxon>Micrococcales</taxon>
        <taxon>Micrococcaceae</taxon>
        <taxon>Yaniella</taxon>
    </lineage>
</organism>
<accession>A0ABP5GDN8</accession>
<gene>
    <name evidence="2" type="ORF">GCM10009720_26150</name>
</gene>
<evidence type="ECO:0000313" key="2">
    <source>
        <dbReference type="EMBL" id="GAA2044042.1"/>
    </source>
</evidence>
<feature type="transmembrane region" description="Helical" evidence="1">
    <location>
        <begin position="200"/>
        <end position="219"/>
    </location>
</feature>
<feature type="transmembrane region" description="Helical" evidence="1">
    <location>
        <begin position="281"/>
        <end position="302"/>
    </location>
</feature>